<name>A0AAN9YNJ3_9PEZI</name>
<comment type="function">
    <text evidence="1">Component of the biogenesis of lysosome-related organelles complex-1 (BLOC-1) involved in endosomal cargo sorting.</text>
</comment>
<comment type="similarity">
    <text evidence="3">Belongs to the KXD1 family.</text>
</comment>
<accession>A0AAN9YNJ3</accession>
<sequence>MASYTPQYYAASSAAVPIPLNKGGSSPYSGYQSGGSTYSASPPEDNDASVTSGVPSQYGHGSSTTGGYTTTDSSGDYYYNNPPPHHHSHHHHHHHSGDGASGSSNAYYHDGSSAASASGVDFNEYIQDRFADSFDPIPLDRSLAVQAQTSGQLNAKHRELLELQAKAQARLAKSRARFQEGLRDAQDVRADLEWTSKKVSSLKKKAEKKHSKEYKKARERYPSPEY</sequence>
<evidence type="ECO:0000313" key="11">
    <source>
        <dbReference type="Proteomes" id="UP001320420"/>
    </source>
</evidence>
<dbReference type="Proteomes" id="UP001320420">
    <property type="component" value="Unassembled WGS sequence"/>
</dbReference>
<dbReference type="PANTHER" id="PTHR37787">
    <property type="entry name" value="BIOGENESIS OF LYSOSOME-RELATED ORGANELLES COMPLEX 1 SUBUNIT KXD1"/>
    <property type="match status" value="1"/>
</dbReference>
<dbReference type="Pfam" id="PF10241">
    <property type="entry name" value="KxDL"/>
    <property type="match status" value="1"/>
</dbReference>
<dbReference type="GO" id="GO:0031083">
    <property type="term" value="C:BLOC-1 complex"/>
    <property type="evidence" value="ECO:0007669"/>
    <property type="project" value="TreeGrafter"/>
</dbReference>
<feature type="compositionally biased region" description="Low complexity" evidence="8">
    <location>
        <begin position="23"/>
        <end position="41"/>
    </location>
</feature>
<dbReference type="GO" id="GO:0007032">
    <property type="term" value="P:endosome organization"/>
    <property type="evidence" value="ECO:0007669"/>
    <property type="project" value="TreeGrafter"/>
</dbReference>
<dbReference type="AlphaFoldDB" id="A0AAN9YNJ3"/>
<evidence type="ECO:0000256" key="2">
    <source>
        <dbReference type="ARBA" id="ARBA00004177"/>
    </source>
</evidence>
<comment type="subcellular location">
    <subcellularLocation>
        <location evidence="2">Endosome</location>
    </subcellularLocation>
</comment>
<dbReference type="EMBL" id="JAKJXP020000036">
    <property type="protein sequence ID" value="KAK7752613.1"/>
    <property type="molecule type" value="Genomic_DNA"/>
</dbReference>
<comment type="caution">
    <text evidence="10">The sequence shown here is derived from an EMBL/GenBank/DDBJ whole genome shotgun (WGS) entry which is preliminary data.</text>
</comment>
<proteinExistence type="inferred from homology"/>
<evidence type="ECO:0000313" key="10">
    <source>
        <dbReference type="EMBL" id="KAK7752613.1"/>
    </source>
</evidence>
<keyword evidence="11" id="KW-1185">Reference proteome</keyword>
<feature type="region of interest" description="Disordered" evidence="8">
    <location>
        <begin position="13"/>
        <end position="107"/>
    </location>
</feature>
<reference evidence="10 11" key="1">
    <citation type="submission" date="2024-02" db="EMBL/GenBank/DDBJ databases">
        <title>De novo assembly and annotation of 12 fungi associated with fruit tree decline syndrome in Ontario, Canada.</title>
        <authorList>
            <person name="Sulman M."/>
            <person name="Ellouze W."/>
            <person name="Ilyukhin E."/>
        </authorList>
    </citation>
    <scope>NUCLEOTIDE SEQUENCE [LARGE SCALE GENOMIC DNA]</scope>
    <source>
        <strain evidence="10 11">M11/M66-122</strain>
    </source>
</reference>
<evidence type="ECO:0000256" key="4">
    <source>
        <dbReference type="ARBA" id="ARBA00016207"/>
    </source>
</evidence>
<dbReference type="PANTHER" id="PTHR37787:SF1">
    <property type="entry name" value="BIOGENESIS OF LYSOSOME-RELATED ORGANELLES COMPLEX 1 SUBUNIT KXD1"/>
    <property type="match status" value="1"/>
</dbReference>
<evidence type="ECO:0000259" key="9">
    <source>
        <dbReference type="Pfam" id="PF10241"/>
    </source>
</evidence>
<evidence type="ECO:0000256" key="3">
    <source>
        <dbReference type="ARBA" id="ARBA00005913"/>
    </source>
</evidence>
<evidence type="ECO:0000256" key="1">
    <source>
        <dbReference type="ARBA" id="ARBA00002069"/>
    </source>
</evidence>
<feature type="compositionally biased region" description="Low complexity" evidence="8">
    <location>
        <begin position="56"/>
        <end position="80"/>
    </location>
</feature>
<dbReference type="InterPro" id="IPR051390">
    <property type="entry name" value="BLOC-1_subunit_KXD1"/>
</dbReference>
<feature type="domain" description="KxDL" evidence="9">
    <location>
        <begin position="129"/>
        <end position="214"/>
    </location>
</feature>
<protein>
    <recommendedName>
        <fullName evidence="4">Biogenesis of lysosome-related organelles complex 1 subunit KXD1</fullName>
    </recommendedName>
    <alternativeName>
        <fullName evidence="7">KxDL homolog</fullName>
    </alternativeName>
</protein>
<evidence type="ECO:0000256" key="8">
    <source>
        <dbReference type="SAM" id="MobiDB-lite"/>
    </source>
</evidence>
<keyword evidence="5" id="KW-0813">Transport</keyword>
<feature type="compositionally biased region" description="Basic residues" evidence="8">
    <location>
        <begin position="84"/>
        <end position="95"/>
    </location>
</feature>
<dbReference type="InterPro" id="IPR019371">
    <property type="entry name" value="KxDL_dom"/>
</dbReference>
<keyword evidence="6" id="KW-0967">Endosome</keyword>
<gene>
    <name evidence="10" type="ORF">SLS62_005382</name>
</gene>
<evidence type="ECO:0000256" key="5">
    <source>
        <dbReference type="ARBA" id="ARBA00022448"/>
    </source>
</evidence>
<organism evidence="10 11">
    <name type="scientific">Diatrype stigma</name>
    <dbReference type="NCBI Taxonomy" id="117547"/>
    <lineage>
        <taxon>Eukaryota</taxon>
        <taxon>Fungi</taxon>
        <taxon>Dikarya</taxon>
        <taxon>Ascomycota</taxon>
        <taxon>Pezizomycotina</taxon>
        <taxon>Sordariomycetes</taxon>
        <taxon>Xylariomycetidae</taxon>
        <taxon>Xylariales</taxon>
        <taxon>Diatrypaceae</taxon>
        <taxon>Diatrype</taxon>
    </lineage>
</organism>
<dbReference type="GO" id="GO:0005768">
    <property type="term" value="C:endosome"/>
    <property type="evidence" value="ECO:0007669"/>
    <property type="project" value="UniProtKB-SubCell"/>
</dbReference>
<feature type="compositionally biased region" description="Basic and acidic residues" evidence="8">
    <location>
        <begin position="214"/>
        <end position="226"/>
    </location>
</feature>
<feature type="region of interest" description="Disordered" evidence="8">
    <location>
        <begin position="198"/>
        <end position="226"/>
    </location>
</feature>
<evidence type="ECO:0000256" key="7">
    <source>
        <dbReference type="ARBA" id="ARBA00029808"/>
    </source>
</evidence>
<evidence type="ECO:0000256" key="6">
    <source>
        <dbReference type="ARBA" id="ARBA00022753"/>
    </source>
</evidence>
<feature type="compositionally biased region" description="Basic residues" evidence="8">
    <location>
        <begin position="200"/>
        <end position="213"/>
    </location>
</feature>
<dbReference type="GO" id="GO:0032880">
    <property type="term" value="P:regulation of protein localization"/>
    <property type="evidence" value="ECO:0007669"/>
    <property type="project" value="TreeGrafter"/>
</dbReference>